<organism evidence="2 3">
    <name type="scientific">Tuber aestivum</name>
    <name type="common">summer truffle</name>
    <dbReference type="NCBI Taxonomy" id="59557"/>
    <lineage>
        <taxon>Eukaryota</taxon>
        <taxon>Fungi</taxon>
        <taxon>Dikarya</taxon>
        <taxon>Ascomycota</taxon>
        <taxon>Pezizomycotina</taxon>
        <taxon>Pezizomycetes</taxon>
        <taxon>Pezizales</taxon>
        <taxon>Tuberaceae</taxon>
        <taxon>Tuber</taxon>
    </lineage>
</organism>
<feature type="transmembrane region" description="Helical" evidence="1">
    <location>
        <begin position="273"/>
        <end position="292"/>
    </location>
</feature>
<keyword evidence="1" id="KW-0472">Membrane</keyword>
<sequence length="462" mass="48434">MVLSASSFKHNWQTLKDNPLGEIAGSLGDLGTLLPLMTALAAGKSISLTATLIFSGLFNVYSGAFFGIPIVVSDPFWCFCVSPEVVQPMKAVASIALARQLSLKETMAAGIGVGAVVMLLSIVGMIKKAADLIPLPIVKGIQVGAGLSLCLNAGSMLSGLGLNGSKWDDNLFWAIGAFSILYGFSRLPKFPFALLVFLLGGIFAAVEVATSGGSLPALGFWWPFNPTIPTPAEFATGFGTAGVGQISLTILNSVIAVRYLSEDLMPTRPAPSVTALGISVGLMNLTGCWFGAMPVCHGSGGLAAQHRFGARSGTSVIILGLVKIGAGLAFGESLASLLQRFPKSLLGIMVFAAGIELASVAENLNSSAKDLLCPSSAALRIEQSRSAVHAPLRVLTDREKRERFLNMMVTAAMMLASKNTFVGFLAGVFFWALLRLQDRMETLAEARASYAPLNEASALLGR</sequence>
<dbReference type="GO" id="GO:0015098">
    <property type="term" value="F:molybdate ion transmembrane transporter activity"/>
    <property type="evidence" value="ECO:0007669"/>
    <property type="project" value="InterPro"/>
</dbReference>
<reference evidence="2" key="1">
    <citation type="submission" date="2015-10" db="EMBL/GenBank/DDBJ databases">
        <authorList>
            <person name="Regsiter A."/>
            <person name="william w."/>
        </authorList>
    </citation>
    <scope>NUCLEOTIDE SEQUENCE</scope>
    <source>
        <strain evidence="2">Montdore</strain>
    </source>
</reference>
<feature type="transmembrane region" description="Helical" evidence="1">
    <location>
        <begin position="107"/>
        <end position="126"/>
    </location>
</feature>
<name>A0A292PTL4_9PEZI</name>
<proteinExistence type="predicted"/>
<keyword evidence="1" id="KW-1133">Transmembrane helix</keyword>
<dbReference type="PANTHER" id="PTHR31970:SF9">
    <property type="entry name" value="MOLYBDATE TRANSPORTER 2"/>
    <property type="match status" value="1"/>
</dbReference>
<feature type="transmembrane region" description="Helical" evidence="1">
    <location>
        <begin position="242"/>
        <end position="261"/>
    </location>
</feature>
<keyword evidence="3" id="KW-1185">Reference proteome</keyword>
<accession>A0A292PTL4</accession>
<feature type="transmembrane region" description="Helical" evidence="1">
    <location>
        <begin position="343"/>
        <end position="361"/>
    </location>
</feature>
<evidence type="ECO:0000313" key="2">
    <source>
        <dbReference type="EMBL" id="CUS10464.1"/>
    </source>
</evidence>
<dbReference type="PANTHER" id="PTHR31970">
    <property type="match status" value="1"/>
</dbReference>
<feature type="transmembrane region" description="Helical" evidence="1">
    <location>
        <begin position="411"/>
        <end position="434"/>
    </location>
</feature>
<evidence type="ECO:0008006" key="4">
    <source>
        <dbReference type="Google" id="ProtNLM"/>
    </source>
</evidence>
<feature type="transmembrane region" description="Helical" evidence="1">
    <location>
        <begin position="194"/>
        <end position="222"/>
    </location>
</feature>
<feature type="transmembrane region" description="Helical" evidence="1">
    <location>
        <begin position="170"/>
        <end position="187"/>
    </location>
</feature>
<evidence type="ECO:0000256" key="1">
    <source>
        <dbReference type="SAM" id="Phobius"/>
    </source>
</evidence>
<dbReference type="Proteomes" id="UP001412239">
    <property type="component" value="Unassembled WGS sequence"/>
</dbReference>
<feature type="transmembrane region" description="Helical" evidence="1">
    <location>
        <begin position="312"/>
        <end position="331"/>
    </location>
</feature>
<dbReference type="InterPro" id="IPR031563">
    <property type="entry name" value="MOT1/MOT2"/>
</dbReference>
<protein>
    <recommendedName>
        <fullName evidence="4">SLC26A/SulP transporter domain-containing protein</fullName>
    </recommendedName>
</protein>
<dbReference type="AlphaFoldDB" id="A0A292PTL4"/>
<feature type="transmembrane region" description="Helical" evidence="1">
    <location>
        <begin position="52"/>
        <end position="72"/>
    </location>
</feature>
<dbReference type="Pfam" id="PF16983">
    <property type="entry name" value="MFS_MOT1"/>
    <property type="match status" value="2"/>
</dbReference>
<dbReference type="EMBL" id="LN891047">
    <property type="protein sequence ID" value="CUS10464.1"/>
    <property type="molecule type" value="Genomic_DNA"/>
</dbReference>
<gene>
    <name evidence="2" type="ORF">GSTUAT00005431001</name>
</gene>
<feature type="transmembrane region" description="Helical" evidence="1">
    <location>
        <begin position="138"/>
        <end position="158"/>
    </location>
</feature>
<keyword evidence="1" id="KW-0812">Transmembrane</keyword>
<evidence type="ECO:0000313" key="3">
    <source>
        <dbReference type="Proteomes" id="UP001412239"/>
    </source>
</evidence>